<evidence type="ECO:0000313" key="11">
    <source>
        <dbReference type="Proteomes" id="UP000663866"/>
    </source>
</evidence>
<dbReference type="GO" id="GO:0016740">
    <property type="term" value="F:transferase activity"/>
    <property type="evidence" value="ECO:0007669"/>
    <property type="project" value="UniProtKB-KW"/>
</dbReference>
<dbReference type="InterPro" id="IPR000608">
    <property type="entry name" value="UBC"/>
</dbReference>
<dbReference type="Proteomes" id="UP000663866">
    <property type="component" value="Unassembled WGS sequence"/>
</dbReference>
<sequence>MNENGALTKRIVKESARLQQEPVPGIIAIPDDHNARYFKVIIDGPSESPYEGGKFKVELFLPDEYPMAPPKVRFMTKLYHPNIDKLGRICLDILKEKWSPALQIRTVLLSIQALLSAPNPDDFLDADVAEKWKADEKGAKAIVMAMIFGQVIFLKVRRIIQFLICLLFIILILTVYSSWLLKFTNAKKIYDNALSKQTLNDIFSEQLGFGRSDLAKYIHLDLKGAPPKANKFYDSFFNFLQNLQMGVKGVLIEYEDTLPLHGNLANISHHAAYTKSDIALIQEAGKMHRIDIIPLIQTFGHLEWILKLERFKSYRDDLSLPTVISPCINETYILLEDLLQQTLDMHPNSNIIHIGCDEVSLKYSNPACNEASTSISEQYVNHIRRIVDIVHKIRPECRILIWDDILRADQFVSNKRLLNQLKGLVEPVSWNYFTEFDNNYKFSSAWKTFPKFFTNTWIASAFKGGLHRFSMKTNTSHHVLNNREWLSFIESSTFQKDSLSAVILTGWSRFDHFMPLCDLLPTAYPSLLHSLFMFNTGQYIVDDSIYNCNDLIVSVNKDARLCESLPGLSIWSGISSLSVLLRKIQNRLKILNTIAPPFNRKHSFIRRHEMHSRLSELKFLEKDLATTKQILNRRLMELYSDDVIEEWFELYLTPTGNEINTIFVEFALVDNITTWERRPLVKNEEKRFMWFHLLLQVLRRMPSDESARSARRSDMQSECKRTYRGNASILARIDDCFPILHEKHFEQKISIPFSNFDFFIVNLHHKLKELYGPFTGTLWSGQSMSAAELQLLKEKKKINLFEHRNAT</sequence>
<dbReference type="PANTHER" id="PTHR21040:SF8">
    <property type="entry name" value="BCDNA.GH04120"/>
    <property type="match status" value="1"/>
</dbReference>
<dbReference type="SUPFAM" id="SSF51445">
    <property type="entry name" value="(Trans)glycosidases"/>
    <property type="match status" value="1"/>
</dbReference>
<keyword evidence="5" id="KW-0833">Ubl conjugation pathway</keyword>
<gene>
    <name evidence="10" type="ORF">OVN521_LOCUS1268</name>
</gene>
<comment type="catalytic activity">
    <reaction evidence="1">
        <text>Hydrolysis of terminal non-reducing N-acetyl-D-hexosamine residues in N-acetyl-beta-D-hexosaminides.</text>
        <dbReference type="EC" id="3.2.1.52"/>
    </reaction>
</comment>
<dbReference type="InterPro" id="IPR016135">
    <property type="entry name" value="UBQ-conjugating_enzyme/RWD"/>
</dbReference>
<organism evidence="10 11">
    <name type="scientific">Rotaria magnacalcarata</name>
    <dbReference type="NCBI Taxonomy" id="392030"/>
    <lineage>
        <taxon>Eukaryota</taxon>
        <taxon>Metazoa</taxon>
        <taxon>Spiralia</taxon>
        <taxon>Gnathifera</taxon>
        <taxon>Rotifera</taxon>
        <taxon>Eurotatoria</taxon>
        <taxon>Bdelloidea</taxon>
        <taxon>Philodinida</taxon>
        <taxon>Philodinidae</taxon>
        <taxon>Rotaria</taxon>
    </lineage>
</organism>
<evidence type="ECO:0000256" key="4">
    <source>
        <dbReference type="ARBA" id="ARBA00022679"/>
    </source>
</evidence>
<keyword evidence="6" id="KW-0378">Hydrolase</keyword>
<evidence type="ECO:0000256" key="8">
    <source>
        <dbReference type="SAM" id="Phobius"/>
    </source>
</evidence>
<dbReference type="InterPro" id="IPR015883">
    <property type="entry name" value="Glyco_hydro_20_cat"/>
</dbReference>
<feature type="active site" description="Glycyl thioester intermediate" evidence="7">
    <location>
        <position position="90"/>
    </location>
</feature>
<dbReference type="InterPro" id="IPR023313">
    <property type="entry name" value="UBQ-conjugating_AS"/>
</dbReference>
<keyword evidence="8" id="KW-0812">Transmembrane</keyword>
<dbReference type="Pfam" id="PF00728">
    <property type="entry name" value="Glyco_hydro_20"/>
    <property type="match status" value="1"/>
</dbReference>
<dbReference type="AlphaFoldDB" id="A0A818YDS0"/>
<keyword evidence="4" id="KW-0808">Transferase</keyword>
<dbReference type="Gene3D" id="3.20.20.80">
    <property type="entry name" value="Glycosidases"/>
    <property type="match status" value="1"/>
</dbReference>
<evidence type="ECO:0000256" key="2">
    <source>
        <dbReference type="ARBA" id="ARBA00006285"/>
    </source>
</evidence>
<dbReference type="Pfam" id="PF00179">
    <property type="entry name" value="UQ_con"/>
    <property type="match status" value="1"/>
</dbReference>
<dbReference type="EMBL" id="CAJOBG010000083">
    <property type="protein sequence ID" value="CAF3753471.1"/>
    <property type="molecule type" value="Genomic_DNA"/>
</dbReference>
<dbReference type="InterPro" id="IPR038901">
    <property type="entry name" value="HEXDC-like"/>
</dbReference>
<keyword evidence="11" id="KW-1185">Reference proteome</keyword>
<dbReference type="CDD" id="cd23813">
    <property type="entry name" value="UBCc_UBE2N"/>
    <property type="match status" value="1"/>
</dbReference>
<dbReference type="GO" id="GO:0004563">
    <property type="term" value="F:beta-N-acetylhexosaminidase activity"/>
    <property type="evidence" value="ECO:0007669"/>
    <property type="project" value="UniProtKB-EC"/>
</dbReference>
<comment type="similarity">
    <text evidence="2">Belongs to the glycosyl hydrolase 20 family.</text>
</comment>
<dbReference type="SMART" id="SM00212">
    <property type="entry name" value="UBCc"/>
    <property type="match status" value="1"/>
</dbReference>
<reference evidence="10" key="1">
    <citation type="submission" date="2021-02" db="EMBL/GenBank/DDBJ databases">
        <authorList>
            <person name="Nowell W R."/>
        </authorList>
    </citation>
    <scope>NUCLEOTIDE SEQUENCE</scope>
</reference>
<dbReference type="PROSITE" id="PS00183">
    <property type="entry name" value="UBC_1"/>
    <property type="match status" value="1"/>
</dbReference>
<evidence type="ECO:0000256" key="5">
    <source>
        <dbReference type="ARBA" id="ARBA00022786"/>
    </source>
</evidence>
<feature type="domain" description="UBC core" evidence="9">
    <location>
        <begin position="6"/>
        <end position="152"/>
    </location>
</feature>
<name>A0A818YDS0_9BILA</name>
<dbReference type="FunFam" id="3.10.110.10:FF:000073">
    <property type="entry name" value="Ubiquitin-conjugating enzyme E2 N"/>
    <property type="match status" value="1"/>
</dbReference>
<feature type="transmembrane region" description="Helical" evidence="8">
    <location>
        <begin position="159"/>
        <end position="181"/>
    </location>
</feature>
<comment type="caution">
    <text evidence="10">The sequence shown here is derived from an EMBL/GenBank/DDBJ whole genome shotgun (WGS) entry which is preliminary data.</text>
</comment>
<proteinExistence type="inferred from homology"/>
<evidence type="ECO:0000256" key="7">
    <source>
        <dbReference type="PROSITE-ProRule" id="PRU10133"/>
    </source>
</evidence>
<protein>
    <recommendedName>
        <fullName evidence="3">beta-N-acetylhexosaminidase</fullName>
        <ecNumber evidence="3">3.2.1.52</ecNumber>
    </recommendedName>
</protein>
<dbReference type="Gene3D" id="3.10.110.10">
    <property type="entry name" value="Ubiquitin Conjugating Enzyme"/>
    <property type="match status" value="1"/>
</dbReference>
<evidence type="ECO:0000256" key="6">
    <source>
        <dbReference type="ARBA" id="ARBA00022801"/>
    </source>
</evidence>
<evidence type="ECO:0000256" key="3">
    <source>
        <dbReference type="ARBA" id="ARBA00012663"/>
    </source>
</evidence>
<accession>A0A818YDS0</accession>
<dbReference type="PANTHER" id="PTHR21040">
    <property type="entry name" value="BCDNA.GH04120"/>
    <property type="match status" value="1"/>
</dbReference>
<keyword evidence="8" id="KW-0472">Membrane</keyword>
<evidence type="ECO:0000313" key="10">
    <source>
        <dbReference type="EMBL" id="CAF3753471.1"/>
    </source>
</evidence>
<evidence type="ECO:0000256" key="1">
    <source>
        <dbReference type="ARBA" id="ARBA00001231"/>
    </source>
</evidence>
<keyword evidence="8" id="KW-1133">Transmembrane helix</keyword>
<evidence type="ECO:0000259" key="9">
    <source>
        <dbReference type="PROSITE" id="PS50127"/>
    </source>
</evidence>
<dbReference type="EC" id="3.2.1.52" evidence="3"/>
<dbReference type="SUPFAM" id="SSF54495">
    <property type="entry name" value="UBC-like"/>
    <property type="match status" value="1"/>
</dbReference>
<dbReference type="PROSITE" id="PS50127">
    <property type="entry name" value="UBC_2"/>
    <property type="match status" value="1"/>
</dbReference>
<dbReference type="GO" id="GO:0005975">
    <property type="term" value="P:carbohydrate metabolic process"/>
    <property type="evidence" value="ECO:0007669"/>
    <property type="project" value="InterPro"/>
</dbReference>
<dbReference type="InterPro" id="IPR017853">
    <property type="entry name" value="GH"/>
</dbReference>